<evidence type="ECO:0000256" key="5">
    <source>
        <dbReference type="ARBA" id="ARBA00022806"/>
    </source>
</evidence>
<evidence type="ECO:0000259" key="11">
    <source>
        <dbReference type="PROSITE" id="PS51192"/>
    </source>
</evidence>
<dbReference type="InterPro" id="IPR048960">
    <property type="entry name" value="POLQ-like_helical"/>
</dbReference>
<dbReference type="Pfam" id="PF00270">
    <property type="entry name" value="DEAD"/>
    <property type="match status" value="1"/>
</dbReference>
<keyword evidence="8" id="KW-0539">Nucleus</keyword>
<dbReference type="Gene3D" id="1.10.150.20">
    <property type="entry name" value="5' to 3' exonuclease, C-terminal subdomain"/>
    <property type="match status" value="1"/>
</dbReference>
<dbReference type="WBParaSite" id="SVE_1956700.1">
    <property type="protein sequence ID" value="SVE_1956700.1"/>
    <property type="gene ID" value="SVE_1956700"/>
</dbReference>
<dbReference type="Proteomes" id="UP000035680">
    <property type="component" value="Unassembled WGS sequence"/>
</dbReference>
<comment type="catalytic activity">
    <reaction evidence="9">
        <text>ATP + H2O = ADP + phosphate + H(+)</text>
        <dbReference type="Rhea" id="RHEA:13065"/>
        <dbReference type="ChEBI" id="CHEBI:15377"/>
        <dbReference type="ChEBI" id="CHEBI:15378"/>
        <dbReference type="ChEBI" id="CHEBI:30616"/>
        <dbReference type="ChEBI" id="CHEBI:43474"/>
        <dbReference type="ChEBI" id="CHEBI:456216"/>
        <dbReference type="EC" id="5.6.2.4"/>
    </reaction>
</comment>
<feature type="compositionally biased region" description="Polar residues" evidence="10">
    <location>
        <begin position="27"/>
        <end position="47"/>
    </location>
</feature>
<dbReference type="SMART" id="SM00490">
    <property type="entry name" value="HELICc"/>
    <property type="match status" value="1"/>
</dbReference>
<dbReference type="SUPFAM" id="SSF46785">
    <property type="entry name" value="Winged helix' DNA-binding domain"/>
    <property type="match status" value="1"/>
</dbReference>
<dbReference type="PANTHER" id="PTHR47961">
    <property type="entry name" value="DNA POLYMERASE THETA, PUTATIVE (AFU_ORTHOLOGUE AFUA_1G05260)-RELATED"/>
    <property type="match status" value="1"/>
</dbReference>
<name>A0A0K0G4A7_STRVS</name>
<dbReference type="SUPFAM" id="SSF52540">
    <property type="entry name" value="P-loop containing nucleoside triphosphate hydrolases"/>
    <property type="match status" value="2"/>
</dbReference>
<dbReference type="PROSITE" id="PS51192">
    <property type="entry name" value="HELICASE_ATP_BIND_1"/>
    <property type="match status" value="1"/>
</dbReference>
<reference evidence="14" key="2">
    <citation type="submission" date="2015-08" db="UniProtKB">
        <authorList>
            <consortium name="WormBaseParasite"/>
        </authorList>
    </citation>
    <scope>IDENTIFICATION</scope>
</reference>
<evidence type="ECO:0000256" key="3">
    <source>
        <dbReference type="ARBA" id="ARBA00022763"/>
    </source>
</evidence>
<dbReference type="Pfam" id="PF00271">
    <property type="entry name" value="Helicase_C"/>
    <property type="match status" value="1"/>
</dbReference>
<dbReference type="InterPro" id="IPR014001">
    <property type="entry name" value="Helicase_ATP-bd"/>
</dbReference>
<proteinExistence type="predicted"/>
<keyword evidence="4" id="KW-0378">Hydrolase</keyword>
<reference evidence="13" key="1">
    <citation type="submission" date="2014-07" db="EMBL/GenBank/DDBJ databases">
        <authorList>
            <person name="Martin A.A"/>
            <person name="De Silva N."/>
        </authorList>
    </citation>
    <scope>NUCLEOTIDE SEQUENCE</scope>
</reference>
<dbReference type="GO" id="GO:0043138">
    <property type="term" value="F:3'-5' DNA helicase activity"/>
    <property type="evidence" value="ECO:0007669"/>
    <property type="project" value="UniProtKB-EC"/>
</dbReference>
<evidence type="ECO:0000256" key="4">
    <source>
        <dbReference type="ARBA" id="ARBA00022801"/>
    </source>
</evidence>
<keyword evidence="13" id="KW-1185">Reference proteome</keyword>
<keyword evidence="6" id="KW-0067">ATP-binding</keyword>
<evidence type="ECO:0000256" key="2">
    <source>
        <dbReference type="ARBA" id="ARBA00022741"/>
    </source>
</evidence>
<dbReference type="Gene3D" id="1.10.3380.20">
    <property type="match status" value="1"/>
</dbReference>
<dbReference type="GO" id="GO:0005634">
    <property type="term" value="C:nucleus"/>
    <property type="evidence" value="ECO:0007669"/>
    <property type="project" value="UniProtKB-SubCell"/>
</dbReference>
<feature type="domain" description="Helicase ATP-binding" evidence="11">
    <location>
        <begin position="122"/>
        <end position="291"/>
    </location>
</feature>
<dbReference type="InterPro" id="IPR036390">
    <property type="entry name" value="WH_DNA-bd_sf"/>
</dbReference>
<keyword evidence="3" id="KW-0227">DNA damage</keyword>
<dbReference type="InterPro" id="IPR046931">
    <property type="entry name" value="HTH_61"/>
</dbReference>
<evidence type="ECO:0000256" key="1">
    <source>
        <dbReference type="ARBA" id="ARBA00004123"/>
    </source>
</evidence>
<sequence>MGNQKKRMRIHQEKVNDGGGGNKRPPSLSSPSTKKIKTNQVDTQSLERMTEQSNRDIENEVITISDDDYFEDPFDGSDEDIRVLNTDDVFRRMGFSNKVQEFIMKKENIRDLYGWQRECLTEPKLLRGENYVMSLKKGAGKNLISELLMLRETLVHNKSCLIILPYIAGTQEKVLSLSVFDELEIFVEEYTGSDGRISPIKRGKGQTIYVATIEKGNLLINNLMKENRLNEIGLVIIDGLHMIGEKGRGGVVEQLIFKYLMFGCGQIVGISTPLGGVDEICKFMKANHFSSNFQPMKFVEKVKIEDTLYNVNDEGDLTQPREMGINNKNKIIDTDGVVPLIKGIVPQKQVIIFCPTKKNCEDVCKMVATLLPTFSSGRLYEQHREIIKNIKNENGGDIEETLEFGIRSGIAYHHSGLTNEERYWIETAFKNGTLYGLCATSTLATGVNFPVRRVIIKQPLDGMNFLGKSQYLQMIYRAGKGECKDINESITIVGKKYEKRFRDMLKSPLKPCQSQMLDENNLKRFIMDLINLKLVEKVDQFPNILSKTLAGIQYNDKYLSLIEKTLESLKEQNMVKVENGKFVHTILGEATFTADLPPDYAKKLYDYLLKELNNGIVFPSLFHLIIMVIPNDIELVINVDLFHNEFRKLSRPEKDLLSRMDIKESQIMNYIVFGKDVEKTSPLVRPYIALIIMDILNKMPLPNVAKKYNLQKGWIQNTLQSVCLQAQRIQRFSEVLKNLWPLETLLPDIIARLNRCESNEITTLSKLDCVTPGIARVLYDKGFETIQSIADAKPSDLVSNIKHLSLEHAKRIIRSAKTVIDEMLNNKEEEMAVYGIKFKLENFITQM</sequence>
<dbReference type="GO" id="GO:0005524">
    <property type="term" value="F:ATP binding"/>
    <property type="evidence" value="ECO:0007669"/>
    <property type="project" value="UniProtKB-KW"/>
</dbReference>
<dbReference type="PANTHER" id="PTHR47961:SF12">
    <property type="entry name" value="HELICASE POLQ-LIKE"/>
    <property type="match status" value="1"/>
</dbReference>
<accession>A0A0K0G4A7</accession>
<dbReference type="AlphaFoldDB" id="A0A0K0G4A7"/>
<evidence type="ECO:0000313" key="14">
    <source>
        <dbReference type="WBParaSite" id="SVE_1956700.1"/>
    </source>
</evidence>
<comment type="subcellular location">
    <subcellularLocation>
        <location evidence="1">Nucleus</location>
    </subcellularLocation>
</comment>
<dbReference type="InterPro" id="IPR027417">
    <property type="entry name" value="P-loop_NTPase"/>
</dbReference>
<feature type="region of interest" description="Disordered" evidence="10">
    <location>
        <begin position="1"/>
        <end position="54"/>
    </location>
</feature>
<dbReference type="GO" id="GO:0016787">
    <property type="term" value="F:hydrolase activity"/>
    <property type="evidence" value="ECO:0007669"/>
    <property type="project" value="UniProtKB-KW"/>
</dbReference>
<dbReference type="InterPro" id="IPR050474">
    <property type="entry name" value="Hel308_SKI2-like"/>
</dbReference>
<dbReference type="GO" id="GO:0003676">
    <property type="term" value="F:nucleic acid binding"/>
    <property type="evidence" value="ECO:0007669"/>
    <property type="project" value="InterPro"/>
</dbReference>
<dbReference type="GO" id="GO:0006281">
    <property type="term" value="P:DNA repair"/>
    <property type="evidence" value="ECO:0007669"/>
    <property type="project" value="UniProtKB-KW"/>
</dbReference>
<evidence type="ECO:0000259" key="12">
    <source>
        <dbReference type="PROSITE" id="PS51194"/>
    </source>
</evidence>
<evidence type="ECO:0000256" key="10">
    <source>
        <dbReference type="SAM" id="MobiDB-lite"/>
    </source>
</evidence>
<dbReference type="STRING" id="75913.A0A0K0G4A7"/>
<dbReference type="Pfam" id="PF20470">
    <property type="entry name" value="HTH_61"/>
    <property type="match status" value="1"/>
</dbReference>
<evidence type="ECO:0000256" key="6">
    <source>
        <dbReference type="ARBA" id="ARBA00022840"/>
    </source>
</evidence>
<organism evidence="13 14">
    <name type="scientific">Strongyloides venezuelensis</name>
    <name type="common">Threadworm</name>
    <dbReference type="NCBI Taxonomy" id="75913"/>
    <lineage>
        <taxon>Eukaryota</taxon>
        <taxon>Metazoa</taxon>
        <taxon>Ecdysozoa</taxon>
        <taxon>Nematoda</taxon>
        <taxon>Chromadorea</taxon>
        <taxon>Rhabditida</taxon>
        <taxon>Tylenchina</taxon>
        <taxon>Panagrolaimomorpha</taxon>
        <taxon>Strongyloidoidea</taxon>
        <taxon>Strongyloididae</taxon>
        <taxon>Strongyloides</taxon>
    </lineage>
</organism>
<evidence type="ECO:0000256" key="9">
    <source>
        <dbReference type="ARBA" id="ARBA00048988"/>
    </source>
</evidence>
<keyword evidence="2" id="KW-0547">Nucleotide-binding</keyword>
<dbReference type="InterPro" id="IPR001650">
    <property type="entry name" value="Helicase_C-like"/>
</dbReference>
<dbReference type="Gene3D" id="3.40.50.300">
    <property type="entry name" value="P-loop containing nucleotide triphosphate hydrolases"/>
    <property type="match status" value="2"/>
</dbReference>
<evidence type="ECO:0000313" key="13">
    <source>
        <dbReference type="Proteomes" id="UP000035680"/>
    </source>
</evidence>
<keyword evidence="7" id="KW-0234">DNA repair</keyword>
<evidence type="ECO:0000256" key="7">
    <source>
        <dbReference type="ARBA" id="ARBA00023204"/>
    </source>
</evidence>
<dbReference type="InterPro" id="IPR011545">
    <property type="entry name" value="DEAD/DEAH_box_helicase_dom"/>
</dbReference>
<keyword evidence="5" id="KW-0347">Helicase</keyword>
<dbReference type="Pfam" id="PF21099">
    <property type="entry name" value="POLQ_helical"/>
    <property type="match status" value="1"/>
</dbReference>
<protein>
    <submittedName>
        <fullName evidence="14">Mutagen-sensitive 301 (inferred by orthology to a D. melanogaster protein)</fullName>
    </submittedName>
</protein>
<dbReference type="SUPFAM" id="SSF158702">
    <property type="entry name" value="Sec63 N-terminal domain-like"/>
    <property type="match status" value="1"/>
</dbReference>
<feature type="domain" description="Helicase C-terminal" evidence="12">
    <location>
        <begin position="336"/>
        <end position="533"/>
    </location>
</feature>
<dbReference type="PROSITE" id="PS51194">
    <property type="entry name" value="HELICASE_CTER"/>
    <property type="match status" value="1"/>
</dbReference>
<evidence type="ECO:0000256" key="8">
    <source>
        <dbReference type="ARBA" id="ARBA00023242"/>
    </source>
</evidence>
<dbReference type="FunFam" id="3.40.50.300:FF:000813">
    <property type="entry name" value="helicase POLQ-like isoform X1"/>
    <property type="match status" value="1"/>
</dbReference>